<dbReference type="Pfam" id="PF05043">
    <property type="entry name" value="Mga"/>
    <property type="match status" value="1"/>
</dbReference>
<dbReference type="PROSITE" id="PS51372">
    <property type="entry name" value="PRD_2"/>
    <property type="match status" value="1"/>
</dbReference>
<feature type="domain" description="PRD" evidence="3">
    <location>
        <begin position="281"/>
        <end position="392"/>
    </location>
</feature>
<evidence type="ECO:0000313" key="5">
    <source>
        <dbReference type="Proteomes" id="UP000321735"/>
    </source>
</evidence>
<dbReference type="InterPro" id="IPR007737">
    <property type="entry name" value="Mga_HTH"/>
</dbReference>
<organism evidence="4 5">
    <name type="scientific">Bacillus cereus</name>
    <dbReference type="NCBI Taxonomy" id="1396"/>
    <lineage>
        <taxon>Bacteria</taxon>
        <taxon>Bacillati</taxon>
        <taxon>Bacillota</taxon>
        <taxon>Bacilli</taxon>
        <taxon>Bacillales</taxon>
        <taxon>Bacillaceae</taxon>
        <taxon>Bacillus</taxon>
        <taxon>Bacillus cereus group</taxon>
    </lineage>
</organism>
<dbReference type="Pfam" id="PF08280">
    <property type="entry name" value="HTH_Mga"/>
    <property type="match status" value="1"/>
</dbReference>
<dbReference type="RefSeq" id="WP_208742994.1">
    <property type="nucleotide sequence ID" value="NZ_CP031778.1"/>
</dbReference>
<keyword evidence="2" id="KW-0804">Transcription</keyword>
<evidence type="ECO:0000313" key="4">
    <source>
        <dbReference type="EMBL" id="QDZ77164.1"/>
    </source>
</evidence>
<proteinExistence type="predicted"/>
<accession>A0A9X7M1P6</accession>
<keyword evidence="1" id="KW-0805">Transcription regulation</keyword>
<dbReference type="EMBL" id="CP031778">
    <property type="protein sequence ID" value="QDZ77164.1"/>
    <property type="molecule type" value="Genomic_DNA"/>
</dbReference>
<dbReference type="Proteomes" id="UP000321735">
    <property type="component" value="Chromosome"/>
</dbReference>
<dbReference type="PANTHER" id="PTHR30185:SF18">
    <property type="entry name" value="TRANSCRIPTIONAL REGULATOR MTLR"/>
    <property type="match status" value="1"/>
</dbReference>
<evidence type="ECO:0000256" key="2">
    <source>
        <dbReference type="ARBA" id="ARBA00023163"/>
    </source>
</evidence>
<reference evidence="4 5" key="1">
    <citation type="journal article" date="2019" name="Ecotoxicol. Environ. Saf.">
        <title>Microbial characterization of heavy metal resistant bacterial strains isolated from an electroplating wastewater treatment plant.</title>
        <authorList>
            <person name="Cai X."/>
            <person name="Zheng X."/>
            <person name="Zhang D."/>
            <person name="Iqbal W."/>
            <person name="Liu C."/>
            <person name="Yang B."/>
            <person name="Zhao X."/>
            <person name="Lu X."/>
            <person name="Mao Y."/>
        </authorList>
    </citation>
    <scope>NUCLEOTIDE SEQUENCE [LARGE SCALE GENOMIC DNA]</scope>
    <source>
        <strain evidence="4 5">Co1-1</strain>
    </source>
</reference>
<dbReference type="GO" id="GO:0006355">
    <property type="term" value="P:regulation of DNA-templated transcription"/>
    <property type="evidence" value="ECO:0007669"/>
    <property type="project" value="InterPro"/>
</dbReference>
<protein>
    <submittedName>
        <fullName evidence="4">HTH domain-containing protein</fullName>
    </submittedName>
</protein>
<dbReference type="InterPro" id="IPR050661">
    <property type="entry name" value="BglG_antiterminators"/>
</dbReference>
<dbReference type="InterPro" id="IPR011608">
    <property type="entry name" value="PRD"/>
</dbReference>
<dbReference type="InterPro" id="IPR013199">
    <property type="entry name" value="HTH_Mga_DNA-bd_dom"/>
</dbReference>
<evidence type="ECO:0000256" key="1">
    <source>
        <dbReference type="ARBA" id="ARBA00023015"/>
    </source>
</evidence>
<gene>
    <name evidence="4" type="ORF">D0437_31080</name>
</gene>
<dbReference type="AlphaFoldDB" id="A0A9X7M1P6"/>
<sequence length="479" mass="57265">MFLERHYKLLEYIAYEKKWFSLQEIAQTLNCSVKTVQRDLIQISDYLPDNWYIKTSSKKEVKLIKPISSSIESIQMKYFKHTLLFQAFSNLLLKDIKTITELASSLYIQNTKMRSVLLEMNSYLKQYNLNLKKRPLRIEGSETNLILMYYTIYLKSYAINEWPFHQLSQQMFTELLKRIEKVMGIKFYRESVRKMSFFLAVYFLRKKYRFQMSLNDQLVKEIKSSSLYKKIALIAVDILGKYGFFVHNQDIVIIMIAINYSKYYYQKKEVIKKNYLSSLINEDNQWYKNLKELIQSFETTFNLNLISDEEFVFYMICALKVYVYKSNAFTVKNQIQFTSDYIKIQHKTTFIKIQNLINQWSVLHNIKHHIGENEIANLTMHIKAIHMKTQRKNKKVILLLNEGESWDRYIKEFLNSYFNRNMEYLNISIEQLSKCHLSSEEISCIITDTPLEYDISSIPIILISNMLTKRDLQELAQLI</sequence>
<dbReference type="Gene3D" id="1.10.10.10">
    <property type="entry name" value="Winged helix-like DNA-binding domain superfamily/Winged helix DNA-binding domain"/>
    <property type="match status" value="1"/>
</dbReference>
<evidence type="ECO:0000259" key="3">
    <source>
        <dbReference type="PROSITE" id="PS51372"/>
    </source>
</evidence>
<dbReference type="InterPro" id="IPR036388">
    <property type="entry name" value="WH-like_DNA-bd_sf"/>
</dbReference>
<name>A0A9X7M1P6_BACCE</name>
<dbReference type="Gene3D" id="3.40.50.2300">
    <property type="match status" value="1"/>
</dbReference>
<dbReference type="PANTHER" id="PTHR30185">
    <property type="entry name" value="CRYPTIC BETA-GLUCOSIDE BGL OPERON ANTITERMINATOR"/>
    <property type="match status" value="1"/>
</dbReference>